<dbReference type="EMBL" id="SRPO01000026">
    <property type="protein sequence ID" value="KAG5947335.1"/>
    <property type="molecule type" value="Genomic_DNA"/>
</dbReference>
<keyword evidence="2" id="KW-1185">Reference proteome</keyword>
<sequence>MPRTFFRYAWPGPPPWAPGVSAYSLPVELGHDDPEAIYRRYQAARDPSYKIRPVDAAEADERPMAEPYTKHFAQLDRVMDIFGATMFEFNSRDSSS</sequence>
<reference evidence="1 2" key="1">
    <citation type="journal article" date="2020" name="bioRxiv">
        <title>Whole genome comparisons of ergot fungi reveals the divergence and evolution of species within the genus Claviceps are the result of varying mechanisms driving genome evolution and host range expansion.</title>
        <authorList>
            <person name="Wyka S.A."/>
            <person name="Mondo S.J."/>
            <person name="Liu M."/>
            <person name="Dettman J."/>
            <person name="Nalam V."/>
            <person name="Broders K.D."/>
        </authorList>
    </citation>
    <scope>NUCLEOTIDE SEQUENCE [LARGE SCALE GENOMIC DNA]</scope>
    <source>
        <strain evidence="1 2">CCC 1485</strain>
    </source>
</reference>
<evidence type="ECO:0000313" key="1">
    <source>
        <dbReference type="EMBL" id="KAG5947335.1"/>
    </source>
</evidence>
<name>A0A9P7MI64_9HYPO</name>
<gene>
    <name evidence="1" type="ORF">E4U60_003188</name>
</gene>
<comment type="caution">
    <text evidence="1">The sequence shown here is derived from an EMBL/GenBank/DDBJ whole genome shotgun (WGS) entry which is preliminary data.</text>
</comment>
<dbReference type="Proteomes" id="UP000706124">
    <property type="component" value="Unassembled WGS sequence"/>
</dbReference>
<dbReference type="AlphaFoldDB" id="A0A9P7MI64"/>
<protein>
    <submittedName>
        <fullName evidence="1">Uncharacterized protein</fullName>
    </submittedName>
</protein>
<organism evidence="1 2">
    <name type="scientific">Claviceps pazoutovae</name>
    <dbReference type="NCBI Taxonomy" id="1649127"/>
    <lineage>
        <taxon>Eukaryota</taxon>
        <taxon>Fungi</taxon>
        <taxon>Dikarya</taxon>
        <taxon>Ascomycota</taxon>
        <taxon>Pezizomycotina</taxon>
        <taxon>Sordariomycetes</taxon>
        <taxon>Hypocreomycetidae</taxon>
        <taxon>Hypocreales</taxon>
        <taxon>Clavicipitaceae</taxon>
        <taxon>Claviceps</taxon>
    </lineage>
</organism>
<evidence type="ECO:0000313" key="2">
    <source>
        <dbReference type="Proteomes" id="UP000706124"/>
    </source>
</evidence>
<accession>A0A9P7MI64</accession>
<proteinExistence type="predicted"/>